<evidence type="ECO:0000313" key="19">
    <source>
        <dbReference type="Proteomes" id="UP000327044"/>
    </source>
</evidence>
<organism evidence="18 19">
    <name type="scientific">Photinus pyralis</name>
    <name type="common">Common eastern firefly</name>
    <name type="synonym">Lampyris pyralis</name>
    <dbReference type="NCBI Taxonomy" id="7054"/>
    <lineage>
        <taxon>Eukaryota</taxon>
        <taxon>Metazoa</taxon>
        <taxon>Ecdysozoa</taxon>
        <taxon>Arthropoda</taxon>
        <taxon>Hexapoda</taxon>
        <taxon>Insecta</taxon>
        <taxon>Pterygota</taxon>
        <taxon>Neoptera</taxon>
        <taxon>Endopterygota</taxon>
        <taxon>Coleoptera</taxon>
        <taxon>Polyphaga</taxon>
        <taxon>Elateriformia</taxon>
        <taxon>Elateroidea</taxon>
        <taxon>Lampyridae</taxon>
        <taxon>Lampyrinae</taxon>
        <taxon>Photinus</taxon>
    </lineage>
</organism>
<evidence type="ECO:0000256" key="5">
    <source>
        <dbReference type="ARBA" id="ARBA00012452"/>
    </source>
</evidence>
<evidence type="ECO:0000256" key="13">
    <source>
        <dbReference type="ARBA" id="ARBA00023136"/>
    </source>
</evidence>
<evidence type="ECO:0000256" key="6">
    <source>
        <dbReference type="ARBA" id="ARBA00022679"/>
    </source>
</evidence>
<keyword evidence="7 17" id="KW-0812">Transmembrane</keyword>
<dbReference type="EC" id="2.5.1.18" evidence="5"/>
<evidence type="ECO:0000313" key="18">
    <source>
        <dbReference type="EMBL" id="KAB0804234.1"/>
    </source>
</evidence>
<keyword evidence="19" id="KW-1185">Reference proteome</keyword>
<dbReference type="EMBL" id="VVIM01000001">
    <property type="protein sequence ID" value="KAB0804234.1"/>
    <property type="molecule type" value="Genomic_DNA"/>
</dbReference>
<evidence type="ECO:0000256" key="10">
    <source>
        <dbReference type="ARBA" id="ARBA00022989"/>
    </source>
</evidence>
<dbReference type="SUPFAM" id="SSF161084">
    <property type="entry name" value="MAPEG domain-like"/>
    <property type="match status" value="1"/>
</dbReference>
<evidence type="ECO:0000256" key="9">
    <source>
        <dbReference type="ARBA" id="ARBA00022824"/>
    </source>
</evidence>
<evidence type="ECO:0000256" key="11">
    <source>
        <dbReference type="ARBA" id="ARBA00022990"/>
    </source>
</evidence>
<dbReference type="FunFam" id="1.20.120.550:FF:000002">
    <property type="entry name" value="Microsomal glutathione S-transferase 1"/>
    <property type="match status" value="1"/>
</dbReference>
<dbReference type="InterPro" id="IPR001129">
    <property type="entry name" value="Membr-assoc_MAPEG"/>
</dbReference>
<dbReference type="GO" id="GO:0004364">
    <property type="term" value="F:glutathione transferase activity"/>
    <property type="evidence" value="ECO:0007669"/>
    <property type="project" value="UniProtKB-EC"/>
</dbReference>
<gene>
    <name evidence="18" type="ORF">PPYR_01204</name>
</gene>
<sequence length="151" mass="17311">MGGLSLLSLENQVFRCYLTYTSILVLKMMLMSILTSVQRRKHGVLTSPEDAPLLKPLRKSHDDVDRVRRAHLNDMENIPLFFVVGFTYILTNPAPLIASYIFRIYTVSRIIHTFVYAIYVIPQPARGLAWVVGYLVNAYMAVRTIITFATW</sequence>
<evidence type="ECO:0000256" key="4">
    <source>
        <dbReference type="ARBA" id="ARBA00010459"/>
    </source>
</evidence>
<dbReference type="GO" id="GO:0005789">
    <property type="term" value="C:endoplasmic reticulum membrane"/>
    <property type="evidence" value="ECO:0007669"/>
    <property type="project" value="UniProtKB-SubCell"/>
</dbReference>
<evidence type="ECO:0000256" key="1">
    <source>
        <dbReference type="ARBA" id="ARBA00003701"/>
    </source>
</evidence>
<dbReference type="OrthoDB" id="193139at2759"/>
<dbReference type="GO" id="GO:0005741">
    <property type="term" value="C:mitochondrial outer membrane"/>
    <property type="evidence" value="ECO:0007669"/>
    <property type="project" value="UniProtKB-SubCell"/>
</dbReference>
<dbReference type="PANTHER" id="PTHR10689">
    <property type="entry name" value="MICROSOMAL GLUTATHIONE S-TRANSFERASE 1"/>
    <property type="match status" value="1"/>
</dbReference>
<evidence type="ECO:0000256" key="7">
    <source>
        <dbReference type="ARBA" id="ARBA00022692"/>
    </source>
</evidence>
<dbReference type="InParanoid" id="A0A5N4B3V7"/>
<comment type="function">
    <text evidence="1">Conjugation of reduced glutathione to a wide number of exogenous and endogenous hydrophobic electrophiles.</text>
</comment>
<keyword evidence="9" id="KW-0256">Endoplasmic reticulum</keyword>
<reference evidence="18 19" key="1">
    <citation type="journal article" date="2018" name="Elife">
        <title>Firefly genomes illuminate parallel origins of bioluminescence in beetles.</title>
        <authorList>
            <person name="Fallon T.R."/>
            <person name="Lower S.E."/>
            <person name="Chang C.H."/>
            <person name="Bessho-Uehara M."/>
            <person name="Martin G.J."/>
            <person name="Bewick A.J."/>
            <person name="Behringer M."/>
            <person name="Debat H.J."/>
            <person name="Wong I."/>
            <person name="Day J.C."/>
            <person name="Suvorov A."/>
            <person name="Silva C.J."/>
            <person name="Stanger-Hall K.F."/>
            <person name="Hall D.W."/>
            <person name="Schmitz R.J."/>
            <person name="Nelson D.R."/>
            <person name="Lewis S.M."/>
            <person name="Shigenobu S."/>
            <person name="Bybee S.M."/>
            <person name="Larracuente A.M."/>
            <person name="Oba Y."/>
            <person name="Weng J.K."/>
        </authorList>
    </citation>
    <scope>NUCLEOTIDE SEQUENCE [LARGE SCALE GENOMIC DNA]</scope>
    <source>
        <strain evidence="18">1611_PpyrPB1</strain>
        <tissue evidence="18">Whole body</tissue>
    </source>
</reference>
<dbReference type="Pfam" id="PF01124">
    <property type="entry name" value="MAPEG"/>
    <property type="match status" value="1"/>
</dbReference>
<keyword evidence="10 17" id="KW-1133">Transmembrane helix</keyword>
<comment type="similarity">
    <text evidence="4">Belongs to the MAPEG family.</text>
</comment>
<accession>A0A5N4B3V7</accession>
<name>A0A5N4B3V7_PHOPY</name>
<evidence type="ECO:0000256" key="2">
    <source>
        <dbReference type="ARBA" id="ARBA00004294"/>
    </source>
</evidence>
<protein>
    <recommendedName>
        <fullName evidence="15">Microsomal glutathione S-transferase 1</fullName>
        <ecNumber evidence="5">2.5.1.18</ecNumber>
    </recommendedName>
</protein>
<evidence type="ECO:0000256" key="12">
    <source>
        <dbReference type="ARBA" id="ARBA00023128"/>
    </source>
</evidence>
<proteinExistence type="inferred from homology"/>
<keyword evidence="13 17" id="KW-0472">Membrane</keyword>
<comment type="subcellular location">
    <subcellularLocation>
        <location evidence="3">Endoplasmic reticulum membrane</location>
        <topology evidence="3">Multi-pass membrane protein</topology>
    </subcellularLocation>
    <subcellularLocation>
        <location evidence="2">Mitochondrion outer membrane</location>
    </subcellularLocation>
</comment>
<evidence type="ECO:0000256" key="14">
    <source>
        <dbReference type="ARBA" id="ARBA00038540"/>
    </source>
</evidence>
<dbReference type="Proteomes" id="UP000327044">
    <property type="component" value="Unassembled WGS sequence"/>
</dbReference>
<keyword evidence="11" id="KW-0007">Acetylation</keyword>
<dbReference type="InterPro" id="IPR023352">
    <property type="entry name" value="MAPEG-like_dom_sf"/>
</dbReference>
<evidence type="ECO:0000256" key="16">
    <source>
        <dbReference type="ARBA" id="ARBA00049385"/>
    </source>
</evidence>
<keyword evidence="12" id="KW-0496">Mitochondrion</keyword>
<feature type="transmembrane region" description="Helical" evidence="17">
    <location>
        <begin position="128"/>
        <end position="149"/>
    </location>
</feature>
<evidence type="ECO:0000256" key="17">
    <source>
        <dbReference type="SAM" id="Phobius"/>
    </source>
</evidence>
<dbReference type="PANTHER" id="PTHR10689:SF6">
    <property type="entry name" value="MICROSOMAL GLUTATHIONE S-TRANSFERASE 1"/>
    <property type="match status" value="1"/>
</dbReference>
<feature type="transmembrane region" description="Helical" evidence="17">
    <location>
        <begin position="17"/>
        <end position="37"/>
    </location>
</feature>
<keyword evidence="6" id="KW-0808">Transferase</keyword>
<evidence type="ECO:0000256" key="15">
    <source>
        <dbReference type="ARBA" id="ARBA00039397"/>
    </source>
</evidence>
<feature type="transmembrane region" description="Helical" evidence="17">
    <location>
        <begin position="78"/>
        <end position="98"/>
    </location>
</feature>
<evidence type="ECO:0000256" key="3">
    <source>
        <dbReference type="ARBA" id="ARBA00004477"/>
    </source>
</evidence>
<dbReference type="AlphaFoldDB" id="A0A5N4B3V7"/>
<dbReference type="FunCoup" id="A0A5N4B3V7">
    <property type="interactions" value="493"/>
</dbReference>
<comment type="caution">
    <text evidence="18">The sequence shown here is derived from an EMBL/GenBank/DDBJ whole genome shotgun (WGS) entry which is preliminary data.</text>
</comment>
<comment type="catalytic activity">
    <reaction evidence="16">
        <text>RX + glutathione = an S-substituted glutathione + a halide anion + H(+)</text>
        <dbReference type="Rhea" id="RHEA:16437"/>
        <dbReference type="ChEBI" id="CHEBI:15378"/>
        <dbReference type="ChEBI" id="CHEBI:16042"/>
        <dbReference type="ChEBI" id="CHEBI:17792"/>
        <dbReference type="ChEBI" id="CHEBI:57925"/>
        <dbReference type="ChEBI" id="CHEBI:90779"/>
        <dbReference type="EC" id="2.5.1.18"/>
    </reaction>
    <physiologicalReaction direction="left-to-right" evidence="16">
        <dbReference type="Rhea" id="RHEA:16438"/>
    </physiologicalReaction>
</comment>
<evidence type="ECO:0000256" key="8">
    <source>
        <dbReference type="ARBA" id="ARBA00022787"/>
    </source>
</evidence>
<dbReference type="Gene3D" id="1.20.120.550">
    <property type="entry name" value="Membrane associated eicosanoid/glutathione metabolism-like domain"/>
    <property type="match status" value="1"/>
</dbReference>
<keyword evidence="8" id="KW-1000">Mitochondrion outer membrane</keyword>
<comment type="subunit">
    <text evidence="14">Homotrimer; The trimer binds only one molecule of glutathione.</text>
</comment>
<dbReference type="InterPro" id="IPR040162">
    <property type="entry name" value="MGST1-like"/>
</dbReference>